<accession>S2S541</accession>
<dbReference type="SUPFAM" id="SSF51430">
    <property type="entry name" value="NAD(P)-linked oxidoreductase"/>
    <property type="match status" value="1"/>
</dbReference>
<dbReference type="AlphaFoldDB" id="S2S541"/>
<dbReference type="InterPro" id="IPR036812">
    <property type="entry name" value="NAD(P)_OxRdtase_dom_sf"/>
</dbReference>
<dbReference type="Proteomes" id="UP000014243">
    <property type="component" value="Unassembled WGS sequence"/>
</dbReference>
<proteinExistence type="predicted"/>
<evidence type="ECO:0000313" key="1">
    <source>
        <dbReference type="EMBL" id="EPC84810.1"/>
    </source>
</evidence>
<feature type="non-terminal residue" evidence="1">
    <location>
        <position position="39"/>
    </location>
</feature>
<name>S2S541_LACPA</name>
<gene>
    <name evidence="1" type="ORF">Lpp126_03424</name>
</gene>
<evidence type="ECO:0000313" key="2">
    <source>
        <dbReference type="Proteomes" id="UP000014243"/>
    </source>
</evidence>
<sequence>MLEATYTLANGVQIPKIGFGTWMIDADADAAKAVHEAID</sequence>
<reference evidence="1 2" key="1">
    <citation type="journal article" date="2013" name="PLoS ONE">
        <title>Lactobacillus paracasei comparative genomics: towards species pan-genome definition and exploitation of diversity.</title>
        <authorList>
            <person name="Smokvina T."/>
            <person name="Wels M."/>
            <person name="Polka J."/>
            <person name="Chervaux C."/>
            <person name="Brisse S."/>
            <person name="Boekhorst J."/>
            <person name="van Hylckama Vlieg J.E."/>
            <person name="Siezen R.J."/>
        </authorList>
    </citation>
    <scope>NUCLEOTIDE SEQUENCE [LARGE SCALE GENOMIC DNA]</scope>
    <source>
        <strain evidence="1 2">Lpp126</strain>
    </source>
</reference>
<comment type="caution">
    <text evidence="1">The sequence shown here is derived from an EMBL/GenBank/DDBJ whole genome shotgun (WGS) entry which is preliminary data.</text>
</comment>
<organism evidence="1 2">
    <name type="scientific">Lacticaseibacillus paracasei subsp. paracasei Lpp126</name>
    <dbReference type="NCBI Taxonomy" id="1256206"/>
    <lineage>
        <taxon>Bacteria</taxon>
        <taxon>Bacillati</taxon>
        <taxon>Bacillota</taxon>
        <taxon>Bacilli</taxon>
        <taxon>Lactobacillales</taxon>
        <taxon>Lactobacillaceae</taxon>
        <taxon>Lacticaseibacillus</taxon>
    </lineage>
</organism>
<dbReference type="Gene3D" id="3.20.20.100">
    <property type="entry name" value="NADP-dependent oxidoreductase domain"/>
    <property type="match status" value="1"/>
</dbReference>
<dbReference type="EMBL" id="ANKC01000218">
    <property type="protein sequence ID" value="EPC84810.1"/>
    <property type="molecule type" value="Genomic_DNA"/>
</dbReference>
<protein>
    <submittedName>
        <fullName evidence="1">Putative reductase</fullName>
    </submittedName>
</protein>